<reference evidence="1 2" key="1">
    <citation type="submission" date="2013-12" db="EMBL/GenBank/DDBJ databases">
        <title>Ecological redundancy of diverse viral populations within a natural community.</title>
        <authorList>
            <person name="Gregory A.C."/>
            <person name="LaButti K."/>
            <person name="Copeland A."/>
            <person name="Woyke T."/>
            <person name="Sullivan M.B."/>
        </authorList>
    </citation>
    <scope>NUCLEOTIDE SEQUENCE [LARGE SCALE GENOMIC DNA]</scope>
    <source>
        <strain evidence="1">Syn7803US105</strain>
    </source>
</reference>
<keyword evidence="2" id="KW-1185">Reference proteome</keyword>
<evidence type="ECO:0000313" key="2">
    <source>
        <dbReference type="Proteomes" id="UP000033010"/>
    </source>
</evidence>
<dbReference type="Proteomes" id="UP000033010">
    <property type="component" value="Segment"/>
</dbReference>
<proteinExistence type="predicted"/>
<dbReference type="OrthoDB" id="3990at10239"/>
<dbReference type="RefSeq" id="YP_009133639.1">
    <property type="nucleotide sequence ID" value="NC_026924.1"/>
</dbReference>
<dbReference type="GeneID" id="24171709"/>
<dbReference type="EMBL" id="KJ019071">
    <property type="protein sequence ID" value="AIX24423.1"/>
    <property type="molecule type" value="Genomic_DNA"/>
</dbReference>
<sequence length="836" mass="90094">MGCTNNGDYCETDNHCQKFLPSSAVPGEGTSMKYSEYPITQFRTGNYNIPDRTGNAVMHNSSTIPISTTSSPAGGRGNGVAADGGAAASLAHCGKVRGVGCNTFAFGGDGGSEIAYDWIPTDLSFDWQSSDTWLSYIFDTSNNAGIAGNPVYYIRTCTRTTSTTTQGTPQVPASTTTSTETTTTCVPCTAHTCSPGVTDVKYTYGGQDLTRDDDCPNPDLFGIGTESTKLVFTYSQLSSQLADGVTEFAVSYGGGAFEPVYTESLGIGQVYNSSQNPWQLGDESFGDFEVFDQEFETEETNGFRIKLRISPIFDDTGATLVFNGTQWEVMEVLNSGTGYKINDTFTLNYPYLLPDNTETTLTLELRVTNVGPSEILTGQSSGFDVIRTGDTVNGHRVLRAYHTDLDNFPHHVIYLSGDGDNFIKEQTYVSDRAHVIVAKAGYGIPDRACLVGKYEFIEKSVQYMTLSRDERSPDIFNEVKLPRVSTTVTNGVVTGYNIEFSGSKVRRSELNGNEPRLVAAGPPSSAGRPAVVEGIFSGGQLVSIAIVDGGSLYDDNDPPAIFVSNTLSQDRTSYKNAGYEEGHTERYKKYYDAAPTPNPDMSLIKEQIDSNPEVITVTSNRGNIDVKYDPESRRKDIQPQSLYSAGVIAPLYDIMNKPSDMTHLGRLSQKDLASAIVEEEANIKVRTDALLRGLTQDVIPSYNDVPDTLVETVQGRLGNLPYGSENTKYIIKQYSPDTASRATINVTLSCRPVAEGINTTQCPPPVLTIPGPTSSTDPVTGTATAASSTCTMTGPFGPGCASWSVSGEMLFLHDMSRSAQNAVAAGKAYGNPLLEV</sequence>
<gene>
    <name evidence="1" type="ORF">Syn7803US105_79</name>
</gene>
<accession>A0A0E3HG46</accession>
<dbReference type="KEGG" id="vg:24171709"/>
<protein>
    <submittedName>
        <fullName evidence="1">Uncharacterized protein</fullName>
    </submittedName>
</protein>
<evidence type="ECO:0000313" key="1">
    <source>
        <dbReference type="EMBL" id="AIX24423.1"/>
    </source>
</evidence>
<name>A0A0E3HG46_9CAUD</name>
<organism evidence="1 2">
    <name type="scientific">Synechococcus phage ACG-2014g</name>
    <dbReference type="NCBI Taxonomy" id="1493512"/>
    <lineage>
        <taxon>Viruses</taxon>
        <taxon>Duplodnaviria</taxon>
        <taxon>Heunggongvirae</taxon>
        <taxon>Uroviricota</taxon>
        <taxon>Caudoviricetes</taxon>
        <taxon>Pantevenvirales</taxon>
        <taxon>Kyanoviridae</taxon>
        <taxon>Macariavirus</taxon>
        <taxon>Macariavirus tuscon14g</taxon>
    </lineage>
</organism>